<evidence type="ECO:0000313" key="2">
    <source>
        <dbReference type="EMBL" id="KAG8179488.1"/>
    </source>
</evidence>
<dbReference type="Proteomes" id="UP000827092">
    <property type="component" value="Unassembled WGS sequence"/>
</dbReference>
<organism evidence="2 3">
    <name type="scientific">Oedothorax gibbosus</name>
    <dbReference type="NCBI Taxonomy" id="931172"/>
    <lineage>
        <taxon>Eukaryota</taxon>
        <taxon>Metazoa</taxon>
        <taxon>Ecdysozoa</taxon>
        <taxon>Arthropoda</taxon>
        <taxon>Chelicerata</taxon>
        <taxon>Arachnida</taxon>
        <taxon>Araneae</taxon>
        <taxon>Araneomorphae</taxon>
        <taxon>Entelegynae</taxon>
        <taxon>Araneoidea</taxon>
        <taxon>Linyphiidae</taxon>
        <taxon>Erigoninae</taxon>
        <taxon>Oedothorax</taxon>
    </lineage>
</organism>
<evidence type="ECO:0000256" key="1">
    <source>
        <dbReference type="SAM" id="SignalP"/>
    </source>
</evidence>
<protein>
    <submittedName>
        <fullName evidence="2">Uncharacterized protein</fullName>
    </submittedName>
</protein>
<dbReference type="AlphaFoldDB" id="A0AAV6U6J9"/>
<comment type="caution">
    <text evidence="2">The sequence shown here is derived from an EMBL/GenBank/DDBJ whole genome shotgun (WGS) entry which is preliminary data.</text>
</comment>
<reference evidence="2 3" key="1">
    <citation type="journal article" date="2022" name="Nat. Ecol. Evol.">
        <title>A masculinizing supergene underlies an exaggerated male reproductive morph in a spider.</title>
        <authorList>
            <person name="Hendrickx F."/>
            <person name="De Corte Z."/>
            <person name="Sonet G."/>
            <person name="Van Belleghem S.M."/>
            <person name="Kostlbacher S."/>
            <person name="Vangestel C."/>
        </authorList>
    </citation>
    <scope>NUCLEOTIDE SEQUENCE [LARGE SCALE GENOMIC DNA]</scope>
    <source>
        <strain evidence="2">W744_W776</strain>
    </source>
</reference>
<dbReference type="EMBL" id="JAFNEN010000623">
    <property type="protein sequence ID" value="KAG8179488.1"/>
    <property type="molecule type" value="Genomic_DNA"/>
</dbReference>
<name>A0AAV6U6J9_9ARAC</name>
<gene>
    <name evidence="2" type="ORF">JTE90_027200</name>
</gene>
<evidence type="ECO:0000313" key="3">
    <source>
        <dbReference type="Proteomes" id="UP000827092"/>
    </source>
</evidence>
<feature type="signal peptide" evidence="1">
    <location>
        <begin position="1"/>
        <end position="18"/>
    </location>
</feature>
<proteinExistence type="predicted"/>
<sequence>MLIQKVSLLIAFFCPALEFVNPPHHQPPAPVPIDPVIDVLATSISHRLRHSAVLGHFANFKISKPYDAFYEAGTYMLHQAGYYDPDLVKVVANAVEKVGTVTSELFFDALGGTIAKIWLSHGAAEFENAEALALSFANAVEVAACVAGLVDTKSVVYAVVDGILNIFEVYKYTDYDDLVNLFNLYAGEIQSLGETHASSSHVPTDPLTHPVHLPFTSERIEVKRPSPEQTTGEEKFFSVPQRVSPNFPSTSLVFLDRLSEEVHLEVSAFRLGMPHCACAVPPPCIRAVAMTTISTFGTVFKRLSDYSPIGAHNLYHDLHGYFL</sequence>
<keyword evidence="3" id="KW-1185">Reference proteome</keyword>
<accession>A0AAV6U6J9</accession>
<feature type="chain" id="PRO_5043496190" evidence="1">
    <location>
        <begin position="19"/>
        <end position="323"/>
    </location>
</feature>
<keyword evidence="1" id="KW-0732">Signal</keyword>